<organism evidence="4 5">
    <name type="scientific">Leucobacter komagatae</name>
    <dbReference type="NCBI Taxonomy" id="55969"/>
    <lineage>
        <taxon>Bacteria</taxon>
        <taxon>Bacillati</taxon>
        <taxon>Actinomycetota</taxon>
        <taxon>Actinomycetes</taxon>
        <taxon>Micrococcales</taxon>
        <taxon>Microbacteriaceae</taxon>
        <taxon>Leucobacter</taxon>
    </lineage>
</organism>
<dbReference type="PANTHER" id="PTHR34819">
    <property type="entry name" value="LARGE CYSTEINE-RICH PERIPLASMIC PROTEIN OMCB"/>
    <property type="match status" value="1"/>
</dbReference>
<comment type="caution">
    <text evidence="4">The sequence shown here is derived from an EMBL/GenBank/DDBJ whole genome shotgun (WGS) entry which is preliminary data.</text>
</comment>
<name>A0A542Y5L9_9MICO</name>
<feature type="domain" description="DUF7507" evidence="3">
    <location>
        <begin position="626"/>
        <end position="704"/>
    </location>
</feature>
<feature type="region of interest" description="Disordered" evidence="1">
    <location>
        <begin position="36"/>
        <end position="56"/>
    </location>
</feature>
<accession>A0A542Y5L9</accession>
<gene>
    <name evidence="4" type="ORF">FB468_1405</name>
</gene>
<evidence type="ECO:0000313" key="5">
    <source>
        <dbReference type="Proteomes" id="UP000319094"/>
    </source>
</evidence>
<dbReference type="Pfam" id="PF24346">
    <property type="entry name" value="DUF7507"/>
    <property type="match status" value="6"/>
</dbReference>
<feature type="domain" description="DUF7507" evidence="3">
    <location>
        <begin position="401"/>
        <end position="481"/>
    </location>
</feature>
<feature type="domain" description="DUF7507" evidence="3">
    <location>
        <begin position="189"/>
        <end position="270"/>
    </location>
</feature>
<proteinExistence type="predicted"/>
<dbReference type="AlphaFoldDB" id="A0A542Y5L9"/>
<keyword evidence="2" id="KW-1133">Transmembrane helix</keyword>
<feature type="domain" description="DUF7507" evidence="3">
    <location>
        <begin position="729"/>
        <end position="819"/>
    </location>
</feature>
<sequence length="870" mass="85943">MLLGAATGVTSAGAAELSDFDETPLSAPESRAIAEASAGEARITSGNMTTGPLQNSAKTTYVGNNGGWWVDTVNSPQDVTYPTAGNTGIVQIGGTCISKNTSPTAGSAPIVQTGDGSQCMPFTAEITSEGFFTFRANSPGAPSHGRYFGDGNSGGVLDLISSTPLVLFAIPEDPAGALAASGSLQDVDGDGVIRAGDAVEWAVEVKNSGNVRLRNLTLAGGATCTPDFVDAGKSITCVARTTLTQADIDSGAIAAKFSGTGTTPAGSRVNLAEVSATVQIAGNITGEATLSSDLGKAPKAGDTVTYAFAVKNTGSVTLGTVEATPSAGKVESCATLPLAPGETLHCTITRTLAQSDIDAGSLALTVSATGSTAGGTTSPLAEASVTDTIAQSEKLQASYKSDATGQPAVGQQITYTATLKNTGNVTLRDLAVQGTLGTAAACAATTLAPGATTTCKVAYTVTQADIDAGQIDQGLTVSGRGVQAAVAQLDAGNIVDTIAHVPSTTLGLSTHATADLKVGATVEVNAAIVNTGNVTLNGVEIQASRGKASACGVTTLAPGASTDCTITVNVSQSDIDAGVIETDVTGTAQTPAGVVTPISAGAIALPINAYPGGETALVIAPDAEFVVGEDIEFTATIENSGNVTLQLTEVTRESTGDALTCDTARLAPGETAICSFTHAVLQSDIDAGNITETVLAEVTLPGGATRSLAPAQVSVGIAAEIAGALDITAAAAGPFAEGERVTFTAQLTNSSNVTVENIVVTEPTGSKRGAVECAATTLAPGESTECSQTVTVSRADVAAGKLSVTWTASGQTLLGDPVELASGTASVGTTVHAIAATGGPALGGLFAGVAALLAALGGGLIFAARRSAAK</sequence>
<keyword evidence="2" id="KW-0812">Transmembrane</keyword>
<feature type="transmembrane region" description="Helical" evidence="2">
    <location>
        <begin position="841"/>
        <end position="864"/>
    </location>
</feature>
<evidence type="ECO:0000313" key="4">
    <source>
        <dbReference type="EMBL" id="TQL43384.1"/>
    </source>
</evidence>
<evidence type="ECO:0000256" key="1">
    <source>
        <dbReference type="SAM" id="MobiDB-lite"/>
    </source>
</evidence>
<dbReference type="InterPro" id="IPR047589">
    <property type="entry name" value="DUF11_rpt"/>
</dbReference>
<dbReference type="NCBIfam" id="TIGR01451">
    <property type="entry name" value="B_ant_repeat"/>
    <property type="match status" value="1"/>
</dbReference>
<dbReference type="Proteomes" id="UP000319094">
    <property type="component" value="Unassembled WGS sequence"/>
</dbReference>
<dbReference type="Gene3D" id="2.60.40.10">
    <property type="entry name" value="Immunoglobulins"/>
    <property type="match status" value="2"/>
</dbReference>
<keyword evidence="5" id="KW-1185">Reference proteome</keyword>
<dbReference type="GO" id="GO:0005975">
    <property type="term" value="P:carbohydrate metabolic process"/>
    <property type="evidence" value="ECO:0007669"/>
    <property type="project" value="UniProtKB-ARBA"/>
</dbReference>
<dbReference type="EMBL" id="VFON01000001">
    <property type="protein sequence ID" value="TQL43384.1"/>
    <property type="molecule type" value="Genomic_DNA"/>
</dbReference>
<dbReference type="PANTHER" id="PTHR34819:SF5">
    <property type="entry name" value="CONSERVED REPEAT DOMAIN PROTEIN"/>
    <property type="match status" value="1"/>
</dbReference>
<protein>
    <submittedName>
        <fullName evidence="4">Putative repeat protein (TIGR01451 family)</fullName>
    </submittedName>
</protein>
<feature type="compositionally biased region" description="Polar residues" evidence="1">
    <location>
        <begin position="44"/>
        <end position="56"/>
    </location>
</feature>
<feature type="domain" description="DUF7507" evidence="3">
    <location>
        <begin position="295"/>
        <end position="377"/>
    </location>
</feature>
<evidence type="ECO:0000259" key="3">
    <source>
        <dbReference type="Pfam" id="PF24346"/>
    </source>
</evidence>
<dbReference type="InterPro" id="IPR013783">
    <property type="entry name" value="Ig-like_fold"/>
</dbReference>
<feature type="domain" description="DUF7507" evidence="3">
    <location>
        <begin position="502"/>
        <end position="594"/>
    </location>
</feature>
<dbReference type="InterPro" id="IPR051172">
    <property type="entry name" value="Chlamydia_OmcB"/>
</dbReference>
<reference evidence="4 5" key="1">
    <citation type="submission" date="2019-06" db="EMBL/GenBank/DDBJ databases">
        <title>Sequencing the genomes of 1000 actinobacteria strains.</title>
        <authorList>
            <person name="Klenk H.-P."/>
        </authorList>
    </citation>
    <scope>NUCLEOTIDE SEQUENCE [LARGE SCALE GENOMIC DNA]</scope>
    <source>
        <strain evidence="4 5">DSM 8803</strain>
    </source>
</reference>
<keyword evidence="2" id="KW-0472">Membrane</keyword>
<evidence type="ECO:0000256" key="2">
    <source>
        <dbReference type="SAM" id="Phobius"/>
    </source>
</evidence>
<dbReference type="InterPro" id="IPR055354">
    <property type="entry name" value="DUF7507"/>
</dbReference>